<evidence type="ECO:0000256" key="12">
    <source>
        <dbReference type="ARBA" id="ARBA00023204"/>
    </source>
</evidence>
<dbReference type="InterPro" id="IPR023170">
    <property type="entry name" value="HhH_base_excis_C"/>
</dbReference>
<keyword evidence="13" id="KW-0326">Glycosidase</keyword>
<keyword evidence="12" id="KW-0234">DNA repair</keyword>
<dbReference type="GO" id="GO:0035485">
    <property type="term" value="F:adenine/guanine mispair binding"/>
    <property type="evidence" value="ECO:0007669"/>
    <property type="project" value="TreeGrafter"/>
</dbReference>
<evidence type="ECO:0000256" key="5">
    <source>
        <dbReference type="ARBA" id="ARBA00022023"/>
    </source>
</evidence>
<evidence type="ECO:0000313" key="17">
    <source>
        <dbReference type="Proteomes" id="UP000013304"/>
    </source>
</evidence>
<keyword evidence="10" id="KW-0408">Iron</keyword>
<evidence type="ECO:0000313" key="16">
    <source>
        <dbReference type="EMBL" id="AGK77963.1"/>
    </source>
</evidence>
<evidence type="ECO:0000256" key="2">
    <source>
        <dbReference type="ARBA" id="ARBA00001966"/>
    </source>
</evidence>
<dbReference type="PATRIC" id="fig|1303692.3.peg.3047"/>
<feature type="region of interest" description="Disordered" evidence="14">
    <location>
        <begin position="1"/>
        <end position="38"/>
    </location>
</feature>
<dbReference type="Pfam" id="PF00633">
    <property type="entry name" value="HHH"/>
    <property type="match status" value="1"/>
</dbReference>
<evidence type="ECO:0000256" key="10">
    <source>
        <dbReference type="ARBA" id="ARBA00023004"/>
    </source>
</evidence>
<dbReference type="Gene3D" id="1.10.1670.10">
    <property type="entry name" value="Helix-hairpin-Helix base-excision DNA repair enzymes (C-terminal)"/>
    <property type="match status" value="1"/>
</dbReference>
<dbReference type="AlphaFoldDB" id="N0CWG9"/>
<sequence>MITTGGRSPDPVTGDRTGGVPTPGGRRAGRHPRTRDTAPAFRARIVGAMTAMTSTSPQTPPAASLHTPVIGWFEQHARDLPWRRPEAGAWGVMVSEFMLQQTPVSRVLPVYEQWLARWPRPADLAAEAPGEAVRAWGRLGYPRRALRLHGAAQAIAERHGGDVPSEHAQLLALPGIGEYTAAAVASFAYGQRHAVLDTNVRRVFARAATGIQYPPNATTAAERKLARALLPEEDERAARWAAATMELGALVCTARNEDCDRCPIASRCAWRLAGKPAYEGPPRKGQTYAGTDRQVRGRLLAVLRDALNPVPQAALDAVWEEPVQRARALDGLVADGLVEPLADGRYRLPLT</sequence>
<keyword evidence="8" id="KW-0227">DNA damage</keyword>
<keyword evidence="9" id="KW-0378">Hydrolase</keyword>
<protein>
    <recommendedName>
        <fullName evidence="5">Adenine DNA glycosylase</fullName>
        <ecNumber evidence="4">3.2.2.31</ecNumber>
    </recommendedName>
</protein>
<comment type="similarity">
    <text evidence="3">Belongs to the Nth/MutY family.</text>
</comment>
<dbReference type="GO" id="GO:0006298">
    <property type="term" value="P:mismatch repair"/>
    <property type="evidence" value="ECO:0007669"/>
    <property type="project" value="TreeGrafter"/>
</dbReference>
<keyword evidence="11" id="KW-0411">Iron-sulfur</keyword>
<dbReference type="PANTHER" id="PTHR42944:SF1">
    <property type="entry name" value="ADENINE DNA GLYCOSYLASE"/>
    <property type="match status" value="1"/>
</dbReference>
<evidence type="ECO:0000256" key="8">
    <source>
        <dbReference type="ARBA" id="ARBA00022763"/>
    </source>
</evidence>
<gene>
    <name evidence="16" type="ORF">SFUL_3027</name>
</gene>
<dbReference type="GO" id="GO:0000701">
    <property type="term" value="F:purine-specific mismatch base pair DNA N-glycosylase activity"/>
    <property type="evidence" value="ECO:0007669"/>
    <property type="project" value="UniProtKB-EC"/>
</dbReference>
<dbReference type="InterPro" id="IPR004036">
    <property type="entry name" value="Endonuclease-III-like_CS2"/>
</dbReference>
<keyword evidence="6" id="KW-0004">4Fe-4S</keyword>
<dbReference type="EC" id="3.2.2.31" evidence="4"/>
<evidence type="ECO:0000256" key="4">
    <source>
        <dbReference type="ARBA" id="ARBA00012045"/>
    </source>
</evidence>
<name>N0CWG9_STRMI</name>
<dbReference type="Proteomes" id="UP000013304">
    <property type="component" value="Chromosome"/>
</dbReference>
<dbReference type="KEGG" id="sfi:SFUL_3027"/>
<dbReference type="GO" id="GO:0034039">
    <property type="term" value="F:8-oxo-7,8-dihydroguanine DNA N-glycosylase activity"/>
    <property type="evidence" value="ECO:0007669"/>
    <property type="project" value="TreeGrafter"/>
</dbReference>
<evidence type="ECO:0000256" key="1">
    <source>
        <dbReference type="ARBA" id="ARBA00000843"/>
    </source>
</evidence>
<evidence type="ECO:0000256" key="6">
    <source>
        <dbReference type="ARBA" id="ARBA00022485"/>
    </source>
</evidence>
<dbReference type="InterPro" id="IPR003651">
    <property type="entry name" value="Endonuclease3_FeS-loop_motif"/>
</dbReference>
<evidence type="ECO:0000256" key="7">
    <source>
        <dbReference type="ARBA" id="ARBA00022723"/>
    </source>
</evidence>
<dbReference type="EMBL" id="CP005080">
    <property type="protein sequence ID" value="AGK77963.1"/>
    <property type="molecule type" value="Genomic_DNA"/>
</dbReference>
<dbReference type="FunFam" id="1.10.340.30:FF:000003">
    <property type="entry name" value="A/G-specific adenine glycosylase"/>
    <property type="match status" value="1"/>
</dbReference>
<dbReference type="GO" id="GO:0051539">
    <property type="term" value="F:4 iron, 4 sulfur cluster binding"/>
    <property type="evidence" value="ECO:0007669"/>
    <property type="project" value="UniProtKB-KW"/>
</dbReference>
<dbReference type="eggNOG" id="COG1194">
    <property type="taxonomic scope" value="Bacteria"/>
</dbReference>
<dbReference type="Pfam" id="PF00730">
    <property type="entry name" value="HhH-GPD"/>
    <property type="match status" value="1"/>
</dbReference>
<reference evidence="16 17" key="1">
    <citation type="submission" date="2013-04" db="EMBL/GenBank/DDBJ databases">
        <title>Complete genome sequence of Streptomyces fulvissimus.</title>
        <authorList>
            <person name="Myronovskyi M."/>
            <person name="Tokovenko B."/>
            <person name="Manderscheid N."/>
            <person name="Petzke L."/>
            <person name="Luzhetskyy A."/>
        </authorList>
    </citation>
    <scope>NUCLEOTIDE SEQUENCE [LARGE SCALE GENOMIC DNA]</scope>
    <source>
        <strain evidence="16 17">DSM 40593</strain>
    </source>
</reference>
<dbReference type="GO" id="GO:0006284">
    <property type="term" value="P:base-excision repair"/>
    <property type="evidence" value="ECO:0007669"/>
    <property type="project" value="InterPro"/>
</dbReference>
<proteinExistence type="inferred from homology"/>
<dbReference type="InterPro" id="IPR003265">
    <property type="entry name" value="HhH-GPD_domain"/>
</dbReference>
<organism evidence="16 17">
    <name type="scientific">Streptomyces microflavus DSM 40593</name>
    <dbReference type="NCBI Taxonomy" id="1303692"/>
    <lineage>
        <taxon>Bacteria</taxon>
        <taxon>Bacillati</taxon>
        <taxon>Actinomycetota</taxon>
        <taxon>Actinomycetes</taxon>
        <taxon>Kitasatosporales</taxon>
        <taxon>Streptomycetaceae</taxon>
        <taxon>Streptomyces</taxon>
    </lineage>
</organism>
<comment type="catalytic activity">
    <reaction evidence="1">
        <text>Hydrolyzes free adenine bases from 7,8-dihydro-8-oxoguanine:adenine mismatched double-stranded DNA, leaving an apurinic site.</text>
        <dbReference type="EC" id="3.2.2.31"/>
    </reaction>
</comment>
<keyword evidence="7" id="KW-0479">Metal-binding</keyword>
<evidence type="ECO:0000256" key="14">
    <source>
        <dbReference type="SAM" id="MobiDB-lite"/>
    </source>
</evidence>
<dbReference type="InterPro" id="IPR000445">
    <property type="entry name" value="HhH_motif"/>
</dbReference>
<comment type="cofactor">
    <cofactor evidence="2">
        <name>[4Fe-4S] cluster</name>
        <dbReference type="ChEBI" id="CHEBI:49883"/>
    </cofactor>
</comment>
<dbReference type="SMART" id="SM00525">
    <property type="entry name" value="FES"/>
    <property type="match status" value="1"/>
</dbReference>
<evidence type="ECO:0000259" key="15">
    <source>
        <dbReference type="SMART" id="SM00478"/>
    </source>
</evidence>
<dbReference type="CDD" id="cd00056">
    <property type="entry name" value="ENDO3c"/>
    <property type="match status" value="1"/>
</dbReference>
<dbReference type="SMART" id="SM00478">
    <property type="entry name" value="ENDO3c"/>
    <property type="match status" value="1"/>
</dbReference>
<dbReference type="PANTHER" id="PTHR42944">
    <property type="entry name" value="ADENINE DNA GLYCOSYLASE"/>
    <property type="match status" value="1"/>
</dbReference>
<evidence type="ECO:0000256" key="13">
    <source>
        <dbReference type="ARBA" id="ARBA00023295"/>
    </source>
</evidence>
<evidence type="ECO:0000256" key="11">
    <source>
        <dbReference type="ARBA" id="ARBA00023014"/>
    </source>
</evidence>
<dbReference type="InterPro" id="IPR011257">
    <property type="entry name" value="DNA_glycosylase"/>
</dbReference>
<evidence type="ECO:0000256" key="3">
    <source>
        <dbReference type="ARBA" id="ARBA00008343"/>
    </source>
</evidence>
<dbReference type="PROSITE" id="PS01155">
    <property type="entry name" value="ENDONUCLEASE_III_2"/>
    <property type="match status" value="1"/>
</dbReference>
<dbReference type="SUPFAM" id="SSF48150">
    <property type="entry name" value="DNA-glycosylase"/>
    <property type="match status" value="1"/>
</dbReference>
<dbReference type="GO" id="GO:0046872">
    <property type="term" value="F:metal ion binding"/>
    <property type="evidence" value="ECO:0007669"/>
    <property type="project" value="UniProtKB-KW"/>
</dbReference>
<dbReference type="InterPro" id="IPR044298">
    <property type="entry name" value="MIG/MutY"/>
</dbReference>
<dbReference type="GO" id="GO:0032357">
    <property type="term" value="F:oxidized purine DNA binding"/>
    <property type="evidence" value="ECO:0007669"/>
    <property type="project" value="TreeGrafter"/>
</dbReference>
<dbReference type="HOGENOM" id="CLU_012862_2_0_11"/>
<evidence type="ECO:0000256" key="9">
    <source>
        <dbReference type="ARBA" id="ARBA00022801"/>
    </source>
</evidence>
<dbReference type="Pfam" id="PF10576">
    <property type="entry name" value="EndIII_4Fe-2S"/>
    <property type="match status" value="1"/>
</dbReference>
<feature type="compositionally biased region" description="Low complexity" evidence="14">
    <location>
        <begin position="11"/>
        <end position="25"/>
    </location>
</feature>
<accession>N0CWG9</accession>
<dbReference type="Gene3D" id="1.10.340.30">
    <property type="entry name" value="Hypothetical protein, domain 2"/>
    <property type="match status" value="1"/>
</dbReference>
<feature type="domain" description="HhH-GPD" evidence="15">
    <location>
        <begin position="98"/>
        <end position="250"/>
    </location>
</feature>